<accession>A0A654FCD2</accession>
<protein>
    <recommendedName>
        <fullName evidence="1">DUF7625 domain-containing protein</fullName>
    </recommendedName>
</protein>
<dbReference type="ExpressionAtlas" id="A0A654FCD2">
    <property type="expression patterns" value="differential"/>
</dbReference>
<proteinExistence type="predicted"/>
<sequence length="362" mass="41082">MTHRTSTQDKYANESISRVLEAFKQLEAKDIMATIANILTLIQQNHPKARMNLRTLLDIAVEIKKVTKHNIEEEGTPSFYVTQRVAQINSFIDTSALDESKDYQTAVVTFFIHNTRYLDQLKILVHNLSDLKGLLIKIIYGESLLEETEEIYQRCLALFALMHQGGEDAAAFVFESRLRANLLGSFNTRLIAKETCMTLKPSRVLEAIKQLEAKDIMATIANILTLIQQNHPKARINLRTLLDIAVEIKKVTKHNIEEEGTPPFYVTRREAQIDSFIDTSALDESKAYQTTAATCFIHNTRESLLEETEEIYQRCLALFALMHQGGEDAVNVIVESLGVESSMIHIEAAFVFESRLRANLFC</sequence>
<dbReference type="InterPro" id="IPR056042">
    <property type="entry name" value="DUF7625"/>
</dbReference>
<reference evidence="2 3" key="1">
    <citation type="submission" date="2019-11" db="EMBL/GenBank/DDBJ databases">
        <authorList>
            <person name="Jiao W.-B."/>
            <person name="Schneeberger K."/>
        </authorList>
    </citation>
    <scope>NUCLEOTIDE SEQUENCE [LARGE SCALE GENOMIC DNA]</scope>
    <source>
        <strain evidence="3">cv. An-1</strain>
    </source>
</reference>
<dbReference type="Pfam" id="PF24620">
    <property type="entry name" value="DUF7625"/>
    <property type="match status" value="1"/>
</dbReference>
<dbReference type="EMBL" id="CACRSJ010000106">
    <property type="protein sequence ID" value="VYS59207.1"/>
    <property type="molecule type" value="Genomic_DNA"/>
</dbReference>
<dbReference type="AlphaFoldDB" id="A0A654FCD2"/>
<evidence type="ECO:0000313" key="2">
    <source>
        <dbReference type="EMBL" id="VYS59207.1"/>
    </source>
</evidence>
<dbReference type="Proteomes" id="UP000426265">
    <property type="component" value="Unassembled WGS sequence"/>
</dbReference>
<name>A0A654FCD2_ARATH</name>
<feature type="domain" description="DUF7625" evidence="1">
    <location>
        <begin position="4"/>
        <end position="83"/>
    </location>
</feature>
<evidence type="ECO:0000313" key="3">
    <source>
        <dbReference type="Proteomes" id="UP000426265"/>
    </source>
</evidence>
<organism evidence="2 3">
    <name type="scientific">Arabidopsis thaliana</name>
    <name type="common">Mouse-ear cress</name>
    <dbReference type="NCBI Taxonomy" id="3702"/>
    <lineage>
        <taxon>Eukaryota</taxon>
        <taxon>Viridiplantae</taxon>
        <taxon>Streptophyta</taxon>
        <taxon>Embryophyta</taxon>
        <taxon>Tracheophyta</taxon>
        <taxon>Spermatophyta</taxon>
        <taxon>Magnoliopsida</taxon>
        <taxon>eudicotyledons</taxon>
        <taxon>Gunneridae</taxon>
        <taxon>Pentapetalae</taxon>
        <taxon>rosids</taxon>
        <taxon>malvids</taxon>
        <taxon>Brassicales</taxon>
        <taxon>Brassicaceae</taxon>
        <taxon>Camelineae</taxon>
        <taxon>Arabidopsis</taxon>
    </lineage>
</organism>
<gene>
    <name evidence="2" type="ORF">AN1_LOCUS14649</name>
</gene>
<evidence type="ECO:0000259" key="1">
    <source>
        <dbReference type="Pfam" id="PF24620"/>
    </source>
</evidence>